<dbReference type="Pfam" id="PF11248">
    <property type="entry name" value="DUF3046"/>
    <property type="match status" value="1"/>
</dbReference>
<keyword evidence="2" id="KW-1185">Reference proteome</keyword>
<accession>M1NMV0</accession>
<evidence type="ECO:0000313" key="2">
    <source>
        <dbReference type="Proteomes" id="UP000011723"/>
    </source>
</evidence>
<dbReference type="InterPro" id="IPR021408">
    <property type="entry name" value="DUF3046"/>
</dbReference>
<organism evidence="1 2">
    <name type="scientific">Corynebacterium halotolerans YIM 70093 = DSM 44683</name>
    <dbReference type="NCBI Taxonomy" id="1121362"/>
    <lineage>
        <taxon>Bacteria</taxon>
        <taxon>Bacillati</taxon>
        <taxon>Actinomycetota</taxon>
        <taxon>Actinomycetes</taxon>
        <taxon>Mycobacteriales</taxon>
        <taxon>Corynebacteriaceae</taxon>
        <taxon>Corynebacterium</taxon>
    </lineage>
</organism>
<protein>
    <recommendedName>
        <fullName evidence="3">DUF3046 domain-containing protein</fullName>
    </recommendedName>
</protein>
<dbReference type="KEGG" id="chn:A605_08480"/>
<gene>
    <name evidence="1" type="ORF">A605_08480</name>
</gene>
<dbReference type="HOGENOM" id="CLU_179041_0_0_11"/>
<sequence length="80" mass="9173">MDGVGIIVDMRLTEFHQLIQDEFGHGQGNWILHSHVPAGYDRTVEQLIEDGLSLRKLWAVLCDDFDVPEERRLGVDRGEK</sequence>
<dbReference type="eggNOG" id="ENOG502ZH1R">
    <property type="taxonomic scope" value="Bacteria"/>
</dbReference>
<proteinExistence type="predicted"/>
<dbReference type="Proteomes" id="UP000011723">
    <property type="component" value="Chromosome"/>
</dbReference>
<dbReference type="EMBL" id="CP003697">
    <property type="protein sequence ID" value="AGF72698.1"/>
    <property type="molecule type" value="Genomic_DNA"/>
</dbReference>
<dbReference type="STRING" id="1121362.A605_08480"/>
<dbReference type="AlphaFoldDB" id="M1NMV0"/>
<name>M1NMV0_9CORY</name>
<evidence type="ECO:0008006" key="3">
    <source>
        <dbReference type="Google" id="ProtNLM"/>
    </source>
</evidence>
<reference evidence="1 2" key="1">
    <citation type="journal article" date="2012" name="Stand. Genomic Sci.">
        <title>Genome sequence of the halotolerant bacterium Corynebacterium halotolerans type strain YIM 70093(T) (= DSM 44683(T)).</title>
        <authorList>
            <person name="Ruckert C."/>
            <person name="Albersmeier A."/>
            <person name="Al-Dilaimi A."/>
            <person name="Niehaus K."/>
            <person name="Szczepanowski R."/>
            <person name="Kalinowski J."/>
        </authorList>
    </citation>
    <scope>NUCLEOTIDE SEQUENCE [LARGE SCALE GENOMIC DNA]</scope>
    <source>
        <strain evidence="1">YIM 70093</strain>
    </source>
</reference>
<evidence type="ECO:0000313" key="1">
    <source>
        <dbReference type="EMBL" id="AGF72698.1"/>
    </source>
</evidence>
<dbReference type="PATRIC" id="fig|1121362.3.peg.1712"/>